<dbReference type="SUPFAM" id="SSF63418">
    <property type="entry name" value="MurE/MurF N-terminal domain"/>
    <property type="match status" value="1"/>
</dbReference>
<dbReference type="InterPro" id="IPR005761">
    <property type="entry name" value="UDP-N-AcMur-Glu-dNH2Pim_ligase"/>
</dbReference>
<dbReference type="EC" id="6.3.2.-" evidence="12"/>
<accession>A0A5D4SP50</accession>
<keyword evidence="5 12" id="KW-0132">Cell division</keyword>
<dbReference type="InterPro" id="IPR036565">
    <property type="entry name" value="Mur-like_cat_sf"/>
</dbReference>
<reference evidence="17 18" key="1">
    <citation type="submission" date="2019-08" db="EMBL/GenBank/DDBJ databases">
        <title>Bacillus genomes from the desert of Cuatro Cienegas, Coahuila.</title>
        <authorList>
            <person name="Olmedo-Alvarez G."/>
        </authorList>
    </citation>
    <scope>NUCLEOTIDE SEQUENCE [LARGE SCALE GENOMIC DNA]</scope>
    <source>
        <strain evidence="17 18">CH37_1T</strain>
    </source>
</reference>
<dbReference type="Gene3D" id="3.90.190.20">
    <property type="entry name" value="Mur ligase, C-terminal domain"/>
    <property type="match status" value="1"/>
</dbReference>
<evidence type="ECO:0000256" key="5">
    <source>
        <dbReference type="ARBA" id="ARBA00022618"/>
    </source>
</evidence>
<dbReference type="Pfam" id="PF02875">
    <property type="entry name" value="Mur_ligase_C"/>
    <property type="match status" value="1"/>
</dbReference>
<keyword evidence="8 12" id="KW-0133">Cell shape</keyword>
<evidence type="ECO:0000256" key="8">
    <source>
        <dbReference type="ARBA" id="ARBA00022960"/>
    </source>
</evidence>
<dbReference type="PANTHER" id="PTHR23135">
    <property type="entry name" value="MUR LIGASE FAMILY MEMBER"/>
    <property type="match status" value="1"/>
</dbReference>
<keyword evidence="4 12" id="KW-0436">Ligase</keyword>
<dbReference type="GO" id="GO:0051301">
    <property type="term" value="P:cell division"/>
    <property type="evidence" value="ECO:0007669"/>
    <property type="project" value="UniProtKB-KW"/>
</dbReference>
<organism evidence="17 18">
    <name type="scientific">Bacillus infantis</name>
    <dbReference type="NCBI Taxonomy" id="324767"/>
    <lineage>
        <taxon>Bacteria</taxon>
        <taxon>Bacillati</taxon>
        <taxon>Bacillota</taxon>
        <taxon>Bacilli</taxon>
        <taxon>Bacillales</taxon>
        <taxon>Bacillaceae</taxon>
        <taxon>Bacillus</taxon>
    </lineage>
</organism>
<dbReference type="SUPFAM" id="SSF53623">
    <property type="entry name" value="MurD-like peptide ligases, catalytic domain"/>
    <property type="match status" value="1"/>
</dbReference>
<evidence type="ECO:0000259" key="16">
    <source>
        <dbReference type="Pfam" id="PF08245"/>
    </source>
</evidence>
<evidence type="ECO:0000313" key="18">
    <source>
        <dbReference type="Proteomes" id="UP000323732"/>
    </source>
</evidence>
<dbReference type="GO" id="GO:0071555">
    <property type="term" value="P:cell wall organization"/>
    <property type="evidence" value="ECO:0007669"/>
    <property type="project" value="UniProtKB-KW"/>
</dbReference>
<dbReference type="NCBIfam" id="NF001126">
    <property type="entry name" value="PRK00139.1-4"/>
    <property type="match status" value="1"/>
</dbReference>
<comment type="cofactor">
    <cofactor evidence="12">
        <name>Mg(2+)</name>
        <dbReference type="ChEBI" id="CHEBI:18420"/>
    </cofactor>
</comment>
<sequence>MSKNAPIQAFITGGLDSSIMDIYFEQYGQLNIRQRWGSPSQKINSITYDSRNAGPQSVFVCMGGENHDGHTFLEEAIAKGAAVLAGENAAILEEFSRKFPELTFLQTEDARAFLAQLSIIFHGRIHEKIHTVGITGTNGKTTVAAFVKSLMTALGIPSGSIGTNGVLSSMGPVSFVQSTPTTPEASDLHAIFADFAKRGDQLAAMEVSSVAIEQQRTAGINFDVAIHTNLSPEHLEFHKTFENYKQAKLKLFRQAKRAVVNLDDEGMGADIIKDFQGSLLTYSLKKDSAADVKASNIRVTNDGTSFELKLGNDSYIVRTPVFGSYNVANLLSAICTAMHLGFTIGQIIEALPRVENPSGRFEVLKEFGRRKIIIDYAHTPVALKSLLKEAKKLPHKRLIVMITGIGIRDKEKMPQMAQAVENQADQVIVSVDHPGFLDPWEVVGHVMKGFSNPRAGNILQEPTRRDGVLAALSVSDEDDLILLTSGCINGAQIVKGEKIPHSDKEIIQEFFRNLEESKALERYEA</sequence>
<feature type="domain" description="Mur ligase N-terminal catalytic" evidence="14">
    <location>
        <begin position="42"/>
        <end position="102"/>
    </location>
</feature>
<keyword evidence="12" id="KW-0460">Magnesium</keyword>
<keyword evidence="11 12" id="KW-0961">Cell wall biogenesis/degradation</keyword>
<evidence type="ECO:0000256" key="13">
    <source>
        <dbReference type="RuleBase" id="RU004135"/>
    </source>
</evidence>
<evidence type="ECO:0000256" key="2">
    <source>
        <dbReference type="ARBA" id="ARBA00005898"/>
    </source>
</evidence>
<dbReference type="Gene3D" id="3.40.1190.10">
    <property type="entry name" value="Mur-like, catalytic domain"/>
    <property type="match status" value="1"/>
</dbReference>
<dbReference type="UniPathway" id="UPA00219"/>
<keyword evidence="7 12" id="KW-0067">ATP-binding</keyword>
<dbReference type="EMBL" id="VTES01000003">
    <property type="protein sequence ID" value="TYS64124.1"/>
    <property type="molecule type" value="Genomic_DNA"/>
</dbReference>
<evidence type="ECO:0000256" key="10">
    <source>
        <dbReference type="ARBA" id="ARBA00023306"/>
    </source>
</evidence>
<keyword evidence="3 12" id="KW-0963">Cytoplasm</keyword>
<feature type="binding site" evidence="12">
    <location>
        <position position="208"/>
    </location>
    <ligand>
        <name>UDP-N-acetyl-alpha-D-muramoyl-L-alanyl-D-glutamate</name>
        <dbReference type="ChEBI" id="CHEBI:83900"/>
    </ligand>
</feature>
<dbReference type="InterPro" id="IPR004101">
    <property type="entry name" value="Mur_ligase_C"/>
</dbReference>
<dbReference type="HAMAP" id="MF_00208">
    <property type="entry name" value="MurE"/>
    <property type="match status" value="1"/>
</dbReference>
<comment type="PTM">
    <text evidence="12">Carboxylation is probably crucial for Mg(2+) binding and, consequently, for the gamma-phosphate positioning of ATP.</text>
</comment>
<dbReference type="PROSITE" id="PS01011">
    <property type="entry name" value="FOLYLPOLYGLU_SYNT_1"/>
    <property type="match status" value="1"/>
</dbReference>
<evidence type="ECO:0000259" key="15">
    <source>
        <dbReference type="Pfam" id="PF02875"/>
    </source>
</evidence>
<evidence type="ECO:0000256" key="7">
    <source>
        <dbReference type="ARBA" id="ARBA00022840"/>
    </source>
</evidence>
<dbReference type="GO" id="GO:0008360">
    <property type="term" value="P:regulation of cell shape"/>
    <property type="evidence" value="ECO:0007669"/>
    <property type="project" value="UniProtKB-KW"/>
</dbReference>
<dbReference type="Pfam" id="PF08245">
    <property type="entry name" value="Mur_ligase_M"/>
    <property type="match status" value="1"/>
</dbReference>
<comment type="subcellular location">
    <subcellularLocation>
        <location evidence="12 13">Cytoplasm</location>
    </subcellularLocation>
</comment>
<feature type="binding site" evidence="12">
    <location>
        <position position="50"/>
    </location>
    <ligand>
        <name>UDP-N-acetyl-alpha-D-muramoyl-L-alanyl-D-glutamate</name>
        <dbReference type="ChEBI" id="CHEBI:83900"/>
    </ligand>
</feature>
<dbReference type="PANTHER" id="PTHR23135:SF4">
    <property type="entry name" value="UDP-N-ACETYLMURAMOYL-L-ALANYL-D-GLUTAMATE--2,6-DIAMINOPIMELATE LIGASE MURE HOMOLOG, CHLOROPLASTIC"/>
    <property type="match status" value="1"/>
</dbReference>
<keyword evidence="9 12" id="KW-0573">Peptidoglycan synthesis</keyword>
<dbReference type="RefSeq" id="WP_101548815.1">
    <property type="nucleotide sequence ID" value="NZ_JAMYWU010000001.1"/>
</dbReference>
<dbReference type="Pfam" id="PF01225">
    <property type="entry name" value="Mur_ligase"/>
    <property type="match status" value="1"/>
</dbReference>
<proteinExistence type="inferred from homology"/>
<name>A0A5D4SP50_9BACI</name>
<dbReference type="SUPFAM" id="SSF53244">
    <property type="entry name" value="MurD-like peptide ligases, peptide-binding domain"/>
    <property type="match status" value="1"/>
</dbReference>
<feature type="binding site" evidence="12">
    <location>
        <begin position="181"/>
        <end position="182"/>
    </location>
    <ligand>
        <name>UDP-N-acetyl-alpha-D-muramoyl-L-alanyl-D-glutamate</name>
        <dbReference type="ChEBI" id="CHEBI:83900"/>
    </ligand>
</feature>
<evidence type="ECO:0000256" key="12">
    <source>
        <dbReference type="HAMAP-Rule" id="MF_00208"/>
    </source>
</evidence>
<feature type="binding site" evidence="12">
    <location>
        <position position="214"/>
    </location>
    <ligand>
        <name>UDP-N-acetyl-alpha-D-muramoyl-L-alanyl-D-glutamate</name>
        <dbReference type="ChEBI" id="CHEBI:83900"/>
    </ligand>
</feature>
<dbReference type="Gene3D" id="3.40.1390.10">
    <property type="entry name" value="MurE/MurF, N-terminal domain"/>
    <property type="match status" value="1"/>
</dbReference>
<evidence type="ECO:0000256" key="4">
    <source>
        <dbReference type="ARBA" id="ARBA00022598"/>
    </source>
</evidence>
<feature type="modified residue" description="N6-carboxylysine" evidence="12">
    <location>
        <position position="248"/>
    </location>
</feature>
<feature type="binding site" evidence="12">
    <location>
        <begin position="136"/>
        <end position="142"/>
    </location>
    <ligand>
        <name>ATP</name>
        <dbReference type="ChEBI" id="CHEBI:30616"/>
    </ligand>
</feature>
<feature type="domain" description="Mur ligase C-terminal" evidence="15">
    <location>
        <begin position="359"/>
        <end position="485"/>
    </location>
</feature>
<gene>
    <name evidence="12" type="primary">murE</name>
    <name evidence="17" type="ORF">FZD47_11595</name>
</gene>
<dbReference type="InterPro" id="IPR000713">
    <property type="entry name" value="Mur_ligase_N"/>
</dbReference>
<feature type="domain" description="Mur ligase central" evidence="16">
    <location>
        <begin position="134"/>
        <end position="337"/>
    </location>
</feature>
<dbReference type="GO" id="GO:0009252">
    <property type="term" value="P:peptidoglycan biosynthetic process"/>
    <property type="evidence" value="ECO:0007669"/>
    <property type="project" value="UniProtKB-UniRule"/>
</dbReference>
<evidence type="ECO:0000256" key="9">
    <source>
        <dbReference type="ARBA" id="ARBA00022984"/>
    </source>
</evidence>
<dbReference type="NCBIfam" id="TIGR01085">
    <property type="entry name" value="murE"/>
    <property type="match status" value="1"/>
</dbReference>
<dbReference type="GO" id="GO:0005737">
    <property type="term" value="C:cytoplasm"/>
    <property type="evidence" value="ECO:0007669"/>
    <property type="project" value="UniProtKB-SubCell"/>
</dbReference>
<dbReference type="InterPro" id="IPR036615">
    <property type="entry name" value="Mur_ligase_C_dom_sf"/>
</dbReference>
<feature type="binding site" evidence="12">
    <location>
        <position position="216"/>
    </location>
    <ligand>
        <name>UDP-N-acetyl-alpha-D-muramoyl-L-alanyl-D-glutamate</name>
        <dbReference type="ChEBI" id="CHEBI:83900"/>
    </ligand>
</feature>
<dbReference type="GO" id="GO:0000287">
    <property type="term" value="F:magnesium ion binding"/>
    <property type="evidence" value="ECO:0007669"/>
    <property type="project" value="UniProtKB-UniRule"/>
</dbReference>
<dbReference type="InterPro" id="IPR013221">
    <property type="entry name" value="Mur_ligase_cen"/>
</dbReference>
<dbReference type="AlphaFoldDB" id="A0A5D4SP50"/>
<keyword evidence="6 12" id="KW-0547">Nucleotide-binding</keyword>
<comment type="caution">
    <text evidence="17">The sequence shown here is derived from an EMBL/GenBank/DDBJ whole genome shotgun (WGS) entry which is preliminary data.</text>
</comment>
<evidence type="ECO:0000256" key="11">
    <source>
        <dbReference type="ARBA" id="ARBA00023316"/>
    </source>
</evidence>
<comment type="similarity">
    <text evidence="2 12">Belongs to the MurCDEF family. MurE subfamily.</text>
</comment>
<evidence type="ECO:0000256" key="3">
    <source>
        <dbReference type="ARBA" id="ARBA00022490"/>
    </source>
</evidence>
<evidence type="ECO:0000256" key="1">
    <source>
        <dbReference type="ARBA" id="ARBA00004752"/>
    </source>
</evidence>
<dbReference type="InterPro" id="IPR018109">
    <property type="entry name" value="Folylpolyglutamate_synth_CS"/>
</dbReference>
<dbReference type="GO" id="GO:0005524">
    <property type="term" value="F:ATP binding"/>
    <property type="evidence" value="ECO:0007669"/>
    <property type="project" value="UniProtKB-UniRule"/>
</dbReference>
<protein>
    <recommendedName>
        <fullName evidence="12">UDP-N-acetylmuramyl-tripeptide synthetase</fullName>
        <ecNumber evidence="12">6.3.2.-</ecNumber>
    </recommendedName>
    <alternativeName>
        <fullName evidence="12">UDP-MurNAc-tripeptide synthetase</fullName>
    </alternativeName>
</protein>
<comment type="function">
    <text evidence="12">Catalyzes the addition of an amino acid to the nucleotide precursor UDP-N-acetylmuramoyl-L-alanyl-D-glutamate (UMAG) in the biosynthesis of bacterial cell-wall peptidoglycan.</text>
</comment>
<evidence type="ECO:0000259" key="14">
    <source>
        <dbReference type="Pfam" id="PF01225"/>
    </source>
</evidence>
<keyword evidence="10 12" id="KW-0131">Cell cycle</keyword>
<comment type="caution">
    <text evidence="12">Lacks conserved residue(s) required for the propagation of feature annotation.</text>
</comment>
<dbReference type="InterPro" id="IPR035911">
    <property type="entry name" value="MurE/MurF_N"/>
</dbReference>
<dbReference type="GO" id="GO:0004326">
    <property type="term" value="F:tetrahydrofolylpolyglutamate synthase activity"/>
    <property type="evidence" value="ECO:0007669"/>
    <property type="project" value="InterPro"/>
</dbReference>
<dbReference type="Proteomes" id="UP000323732">
    <property type="component" value="Unassembled WGS sequence"/>
</dbReference>
<evidence type="ECO:0000256" key="6">
    <source>
        <dbReference type="ARBA" id="ARBA00022741"/>
    </source>
</evidence>
<comment type="pathway">
    <text evidence="1 12 13">Cell wall biogenesis; peptidoglycan biosynthesis.</text>
</comment>
<evidence type="ECO:0000313" key="17">
    <source>
        <dbReference type="EMBL" id="TYS64124.1"/>
    </source>
</evidence>